<proteinExistence type="predicted"/>
<feature type="compositionally biased region" description="Low complexity" evidence="1">
    <location>
        <begin position="283"/>
        <end position="300"/>
    </location>
</feature>
<gene>
    <name evidence="2" type="primary">Contig12836.g13696</name>
    <name evidence="2" type="ORF">STYLEM_10769</name>
</gene>
<accession>A0A078AHI3</accession>
<name>A0A078AHI3_STYLE</name>
<dbReference type="Proteomes" id="UP000039865">
    <property type="component" value="Unassembled WGS sequence"/>
</dbReference>
<dbReference type="EMBL" id="CCKQ01010240">
    <property type="protein sequence ID" value="CDW81745.1"/>
    <property type="molecule type" value="Genomic_DNA"/>
</dbReference>
<feature type="compositionally biased region" description="Low complexity" evidence="1">
    <location>
        <begin position="310"/>
        <end position="326"/>
    </location>
</feature>
<feature type="compositionally biased region" description="Basic residues" evidence="1">
    <location>
        <begin position="429"/>
        <end position="439"/>
    </location>
</feature>
<keyword evidence="3" id="KW-1185">Reference proteome</keyword>
<protein>
    <submittedName>
        <fullName evidence="2">Uncharacterized protein</fullName>
    </submittedName>
</protein>
<feature type="compositionally biased region" description="Acidic residues" evidence="1">
    <location>
        <begin position="328"/>
        <end position="348"/>
    </location>
</feature>
<feature type="compositionally biased region" description="Basic and acidic residues" evidence="1">
    <location>
        <begin position="139"/>
        <end position="153"/>
    </location>
</feature>
<organism evidence="2 3">
    <name type="scientific">Stylonychia lemnae</name>
    <name type="common">Ciliate</name>
    <dbReference type="NCBI Taxonomy" id="5949"/>
    <lineage>
        <taxon>Eukaryota</taxon>
        <taxon>Sar</taxon>
        <taxon>Alveolata</taxon>
        <taxon>Ciliophora</taxon>
        <taxon>Intramacronucleata</taxon>
        <taxon>Spirotrichea</taxon>
        <taxon>Stichotrichia</taxon>
        <taxon>Sporadotrichida</taxon>
        <taxon>Oxytrichidae</taxon>
        <taxon>Stylonychinae</taxon>
        <taxon>Stylonychia</taxon>
    </lineage>
</organism>
<feature type="region of interest" description="Disordered" evidence="1">
    <location>
        <begin position="1"/>
        <end position="92"/>
    </location>
</feature>
<feature type="compositionally biased region" description="Low complexity" evidence="1">
    <location>
        <begin position="126"/>
        <end position="138"/>
    </location>
</feature>
<feature type="region of interest" description="Disordered" evidence="1">
    <location>
        <begin position="105"/>
        <end position="356"/>
    </location>
</feature>
<feature type="compositionally biased region" description="Acidic residues" evidence="1">
    <location>
        <begin position="67"/>
        <end position="76"/>
    </location>
</feature>
<feature type="compositionally biased region" description="Polar residues" evidence="1">
    <location>
        <begin position="105"/>
        <end position="116"/>
    </location>
</feature>
<feature type="compositionally biased region" description="Basic and acidic residues" evidence="1">
    <location>
        <begin position="39"/>
        <end position="56"/>
    </location>
</feature>
<dbReference type="InParanoid" id="A0A078AHI3"/>
<feature type="region of interest" description="Disordered" evidence="1">
    <location>
        <begin position="381"/>
        <end position="439"/>
    </location>
</feature>
<feature type="compositionally biased region" description="Basic and acidic residues" evidence="1">
    <location>
        <begin position="261"/>
        <end position="273"/>
    </location>
</feature>
<feature type="compositionally biased region" description="Polar residues" evidence="1">
    <location>
        <begin position="235"/>
        <end position="245"/>
    </location>
</feature>
<sequence length="439" mass="50897">MGNIGCCSAANQTTNDTQHQNDQLKTTKKPKDYSAQPDFVKDDLIDSYRGANENKHSRQLSKRQNDNDGEESDESDLSNKYGNLHAPEKVAPNKQFVRQLSKNLGNLRISNSQLDKQASKSKILHQKQQQIDQYQAKLQQERGQETEQTDTLKQKQRKQRTNENMSVEFKKELDNKQPIKESHMQSQSSKSKDSIQSSPKKVQEQQDQQEEESSQRDEVSLKSKQKANNYEPRRQQTQNMEGTRLNNDEDSQSYSPQDSLDNSKAKNSERFDDLEQQQVFLRSQTQQEKQTTSSHKQSSKPFQRQKLRKQIASEISSSIQESQRQMEQQDEVADLENSFDQDYYEEESSSIYERSNTDFQQLKKSRNLMGNDSIQFDDEISEIGGESSMTQSKKKKKKKKKKKNLLHASETQIFDNSRDSSKLSSTNRPKTRKVKVLQL</sequence>
<feature type="compositionally biased region" description="Low complexity" evidence="1">
    <location>
        <begin position="184"/>
        <end position="200"/>
    </location>
</feature>
<dbReference type="AlphaFoldDB" id="A0A078AHI3"/>
<reference evidence="2 3" key="1">
    <citation type="submission" date="2014-06" db="EMBL/GenBank/DDBJ databases">
        <authorList>
            <person name="Swart Estienne"/>
        </authorList>
    </citation>
    <scope>NUCLEOTIDE SEQUENCE [LARGE SCALE GENOMIC DNA]</scope>
    <source>
        <strain evidence="2 3">130c</strain>
    </source>
</reference>
<feature type="compositionally biased region" description="Basic residues" evidence="1">
    <location>
        <begin position="392"/>
        <end position="405"/>
    </location>
</feature>
<feature type="compositionally biased region" description="Basic and acidic residues" evidence="1">
    <location>
        <begin position="168"/>
        <end position="183"/>
    </location>
</feature>
<evidence type="ECO:0000313" key="2">
    <source>
        <dbReference type="EMBL" id="CDW81745.1"/>
    </source>
</evidence>
<evidence type="ECO:0000256" key="1">
    <source>
        <dbReference type="SAM" id="MobiDB-lite"/>
    </source>
</evidence>
<feature type="compositionally biased region" description="Low complexity" evidence="1">
    <location>
        <begin position="11"/>
        <end position="23"/>
    </location>
</feature>
<evidence type="ECO:0000313" key="3">
    <source>
        <dbReference type="Proteomes" id="UP000039865"/>
    </source>
</evidence>